<dbReference type="RefSeq" id="WP_039421973.1">
    <property type="nucleotide sequence ID" value="NZ_JRAI01000079.1"/>
</dbReference>
<organism evidence="1 2">
    <name type="scientific">Porphyromonas gulae</name>
    <dbReference type="NCBI Taxonomy" id="111105"/>
    <lineage>
        <taxon>Bacteria</taxon>
        <taxon>Pseudomonadati</taxon>
        <taxon>Bacteroidota</taxon>
        <taxon>Bacteroidia</taxon>
        <taxon>Bacteroidales</taxon>
        <taxon>Porphyromonadaceae</taxon>
        <taxon>Porphyromonas</taxon>
    </lineage>
</organism>
<sequence>MKKIFLGCIVAAAFSLVSCNKEEVAFDPAGQEAGISQARSSEASEPSDEDAALLAQTVALALQSEGVCDRLLELVSEQRDGDFEVLLDEAINSETGILRSGNISLKDAFAEAFEQLNNTPTRQNGQRNEKKQFEGFVTNLISSDPLIQIAVVGPHEYDETKRIDLSSPTIKTVYLPANFDEKKEVMLRAYDRNGRLSYISSKSDPTEATIVVSRNERVLALPKDAPAPGNGATPFYRGTSHNYYMRGNYSSISINDLVAAPMTFCDRARYPNKYDFMSSAKFRDQRAMKKYESGFGGRPELMYTVTPIKVPSMQIIHRLDNKGWWNGNKRPIDLRLFRWDRKVLGDYYLVHWVEEDPSSTQISIKPLVFGNLFGLNIGDFLSITIGNRDDEIGGALVSYTDPALEEFRYDVGEDFSFWIKIK</sequence>
<evidence type="ECO:0000313" key="2">
    <source>
        <dbReference type="Proteomes" id="UP000030130"/>
    </source>
</evidence>
<dbReference type="OrthoDB" id="1318435at2"/>
<name>A0A0A2F278_9PORP</name>
<proteinExistence type="predicted"/>
<protein>
    <recommendedName>
        <fullName evidence="3">Lipoprotein</fullName>
    </recommendedName>
</protein>
<dbReference type="Proteomes" id="UP000030130">
    <property type="component" value="Unassembled WGS sequence"/>
</dbReference>
<dbReference type="PROSITE" id="PS51257">
    <property type="entry name" value="PROKAR_LIPOPROTEIN"/>
    <property type="match status" value="1"/>
</dbReference>
<evidence type="ECO:0000313" key="1">
    <source>
        <dbReference type="EMBL" id="KGN84112.1"/>
    </source>
</evidence>
<reference evidence="1 2" key="1">
    <citation type="submission" date="2014-08" db="EMBL/GenBank/DDBJ databases">
        <title>Porphyromonas gulae strain:COT-052_OH1451 Genome sequencing.</title>
        <authorList>
            <person name="Wallis C."/>
            <person name="Deusch O."/>
            <person name="O'Flynn C."/>
            <person name="Davis I."/>
            <person name="Jospin G."/>
            <person name="Darling A.E."/>
            <person name="Coil D.A."/>
            <person name="Alexiev A."/>
            <person name="Horsfall A."/>
            <person name="Kirkwood N."/>
            <person name="Harris S."/>
            <person name="Eisen J.A."/>
        </authorList>
    </citation>
    <scope>NUCLEOTIDE SEQUENCE [LARGE SCALE GENOMIC DNA]</scope>
    <source>
        <strain evidence="2">COT-052 OH1451</strain>
    </source>
</reference>
<dbReference type="AlphaFoldDB" id="A0A0A2F278"/>
<evidence type="ECO:0008006" key="3">
    <source>
        <dbReference type="Google" id="ProtNLM"/>
    </source>
</evidence>
<dbReference type="EMBL" id="JRAI01000079">
    <property type="protein sequence ID" value="KGN84112.1"/>
    <property type="molecule type" value="Genomic_DNA"/>
</dbReference>
<gene>
    <name evidence="1" type="ORF">HR08_09615</name>
</gene>
<accession>A0A0A2F278</accession>
<comment type="caution">
    <text evidence="1">The sequence shown here is derived from an EMBL/GenBank/DDBJ whole genome shotgun (WGS) entry which is preliminary data.</text>
</comment>